<proteinExistence type="predicted"/>
<evidence type="ECO:0000313" key="2">
    <source>
        <dbReference type="EMBL" id="KMZ77019.1"/>
    </source>
</evidence>
<evidence type="ECO:0000256" key="1">
    <source>
        <dbReference type="SAM" id="Phobius"/>
    </source>
</evidence>
<reference evidence="2 3" key="1">
    <citation type="submission" date="2011-08" db="EMBL/GenBank/DDBJ databases">
        <title>The Genome Sequence of Plasmodium vivax India VII.</title>
        <authorList>
            <consortium name="The Broad Institute Genome Sequencing Platform"/>
            <consortium name="The Broad Institute Genome Sequencing Center for Infectious Disease"/>
            <person name="Neafsey D."/>
            <person name="Carlton J."/>
            <person name="Barnwell J."/>
            <person name="Collins W."/>
            <person name="Escalante A."/>
            <person name="Mullikin J."/>
            <person name="Saul A."/>
            <person name="Guigo R."/>
            <person name="Camara F."/>
            <person name="Young S.K."/>
            <person name="Zeng Q."/>
            <person name="Gargeya S."/>
            <person name="Fitzgerald M."/>
            <person name="Haas B."/>
            <person name="Abouelleil A."/>
            <person name="Alvarado L."/>
            <person name="Arachchi H.M."/>
            <person name="Berlin A."/>
            <person name="Brown A."/>
            <person name="Chapman S.B."/>
            <person name="Chen Z."/>
            <person name="Dunbar C."/>
            <person name="Freedman E."/>
            <person name="Gearin G."/>
            <person name="Gellesch M."/>
            <person name="Goldberg J."/>
            <person name="Griggs A."/>
            <person name="Gujja S."/>
            <person name="Heiman D."/>
            <person name="Howarth C."/>
            <person name="Larson L."/>
            <person name="Lui A."/>
            <person name="MacDonald P.J.P."/>
            <person name="Montmayeur A."/>
            <person name="Murphy C."/>
            <person name="Neiman D."/>
            <person name="Pearson M."/>
            <person name="Priest M."/>
            <person name="Roberts A."/>
            <person name="Saif S."/>
            <person name="Shea T."/>
            <person name="Shenoy N."/>
            <person name="Sisk P."/>
            <person name="Stolte C."/>
            <person name="Sykes S."/>
            <person name="Wortman J."/>
            <person name="Nusbaum C."/>
            <person name="Birren B."/>
        </authorList>
    </citation>
    <scope>NUCLEOTIDE SEQUENCE [LARGE SCALE GENOMIC DNA]</scope>
    <source>
        <strain evidence="2 3">India VII</strain>
    </source>
</reference>
<accession>A0A0J9S2Q2</accession>
<evidence type="ECO:0000313" key="3">
    <source>
        <dbReference type="Proteomes" id="UP000053562"/>
    </source>
</evidence>
<dbReference type="OrthoDB" id="10423329at2759"/>
<dbReference type="AlphaFoldDB" id="A0A0J9S2Q2"/>
<keyword evidence="1" id="KW-0472">Membrane</keyword>
<feature type="transmembrane region" description="Helical" evidence="1">
    <location>
        <begin position="17"/>
        <end position="35"/>
    </location>
</feature>
<evidence type="ECO:0008006" key="4">
    <source>
        <dbReference type="Google" id="ProtNLM"/>
    </source>
</evidence>
<name>A0A0J9S2Q2_PLAVI</name>
<protein>
    <recommendedName>
        <fullName evidence="4">Variable surface protein</fullName>
    </recommendedName>
</protein>
<dbReference type="Proteomes" id="UP000053562">
    <property type="component" value="Unassembled WGS sequence"/>
</dbReference>
<gene>
    <name evidence="2" type="ORF">PVIIG_05216</name>
</gene>
<keyword evidence="1" id="KW-1133">Transmembrane helix</keyword>
<organism evidence="2 3">
    <name type="scientific">Plasmodium vivax India VII</name>
    <dbReference type="NCBI Taxonomy" id="1077284"/>
    <lineage>
        <taxon>Eukaryota</taxon>
        <taxon>Sar</taxon>
        <taxon>Alveolata</taxon>
        <taxon>Apicomplexa</taxon>
        <taxon>Aconoidasida</taxon>
        <taxon>Haemosporida</taxon>
        <taxon>Plasmodiidae</taxon>
        <taxon>Plasmodium</taxon>
        <taxon>Plasmodium (Plasmodium)</taxon>
    </lineage>
</organism>
<keyword evidence="1" id="KW-0812">Transmembrane</keyword>
<sequence>MTGEILDIEKWKTEVCSYYLLFYRLFLIIFIKFNIKAYIRNVFKIWTFYNKLDERHNEWNNGAYSRACENVKIYGTDHVNEQKNTCTRLFRNAYSLSDRYYGTHFFSKYCNILYIWLYFEIKKNKHTPSIINNIFKELITTIQKNFRKTPCPYVSYHEILHEPEKLMKLSIFNENAETFQSILMNKNDSRDCSCQKYVFDCVNIYNDMYGKHCSGGHSKDNTELCKIVNKFKTSYTSYLFNKKEDISYELQPLSSTTTNHVVNCPTDIRSEISTSTGEGSSSDVSKTLNTALGTMAGIPPFLVLIYKVNIICT</sequence>
<dbReference type="EMBL" id="KQ234532">
    <property type="protein sequence ID" value="KMZ77019.1"/>
    <property type="molecule type" value="Genomic_DNA"/>
</dbReference>